<evidence type="ECO:0000256" key="3">
    <source>
        <dbReference type="ARBA" id="ARBA00009463"/>
    </source>
</evidence>
<evidence type="ECO:0000256" key="1">
    <source>
        <dbReference type="ARBA" id="ARBA00004496"/>
    </source>
</evidence>
<dbReference type="Gene3D" id="1.10.1040.10">
    <property type="entry name" value="N-(1-d-carboxylethyl)-l-norvaline Dehydrogenase, domain 2"/>
    <property type="match status" value="1"/>
</dbReference>
<dbReference type="Proteomes" id="UP000660021">
    <property type="component" value="Unassembled WGS sequence"/>
</dbReference>
<evidence type="ECO:0000256" key="7">
    <source>
        <dbReference type="ARBA" id="ARBA00023002"/>
    </source>
</evidence>
<keyword evidence="7" id="KW-0560">Oxidoreductase</keyword>
<evidence type="ECO:0000259" key="12">
    <source>
        <dbReference type="Pfam" id="PF02737"/>
    </source>
</evidence>
<protein>
    <recommendedName>
        <fullName evidence="10">L-gulonate 3-dehydrogenase</fullName>
        <ecNumber evidence="9">1.1.1.45</ecNumber>
    </recommendedName>
    <alternativeName>
        <fullName evidence="10">L-gulonate 3-dehydrogenase</fullName>
    </alternativeName>
</protein>
<dbReference type="RefSeq" id="WP_186962719.1">
    <property type="nucleotide sequence ID" value="NZ_JACOPR010000001.1"/>
</dbReference>
<organism evidence="13 14">
    <name type="scientific">Pseudoflavonifractor hominis</name>
    <dbReference type="NCBI Taxonomy" id="2763059"/>
    <lineage>
        <taxon>Bacteria</taxon>
        <taxon>Bacillati</taxon>
        <taxon>Bacillota</taxon>
        <taxon>Clostridia</taxon>
        <taxon>Eubacteriales</taxon>
        <taxon>Oscillospiraceae</taxon>
        <taxon>Pseudoflavonifractor</taxon>
    </lineage>
</organism>
<dbReference type="PROSITE" id="PS00067">
    <property type="entry name" value="3HCDH"/>
    <property type="match status" value="1"/>
</dbReference>
<evidence type="ECO:0000256" key="4">
    <source>
        <dbReference type="ARBA" id="ARBA00011738"/>
    </source>
</evidence>
<evidence type="ECO:0000259" key="11">
    <source>
        <dbReference type="Pfam" id="PF00725"/>
    </source>
</evidence>
<comment type="similarity">
    <text evidence="3">Belongs to the 3-hydroxyacyl-CoA dehydrogenase family.</text>
</comment>
<dbReference type="InterPro" id="IPR022694">
    <property type="entry name" value="3-OHacyl-CoA_DH"/>
</dbReference>
<evidence type="ECO:0000313" key="13">
    <source>
        <dbReference type="EMBL" id="MBC5729228.1"/>
    </source>
</evidence>
<evidence type="ECO:0000256" key="5">
    <source>
        <dbReference type="ARBA" id="ARBA00022490"/>
    </source>
</evidence>
<dbReference type="SUPFAM" id="SSF51735">
    <property type="entry name" value="NAD(P)-binding Rossmann-fold domains"/>
    <property type="match status" value="1"/>
</dbReference>
<dbReference type="InterPro" id="IPR006180">
    <property type="entry name" value="3-OHacyl-CoA_DH_CS"/>
</dbReference>
<dbReference type="Gene3D" id="3.40.50.720">
    <property type="entry name" value="NAD(P)-binding Rossmann-like Domain"/>
    <property type="match status" value="1"/>
</dbReference>
<dbReference type="EC" id="1.1.1.45" evidence="9"/>
<evidence type="ECO:0000256" key="2">
    <source>
        <dbReference type="ARBA" id="ARBA00005086"/>
    </source>
</evidence>
<evidence type="ECO:0000256" key="8">
    <source>
        <dbReference type="ARBA" id="ARBA00023027"/>
    </source>
</evidence>
<name>A0ABR7HNZ8_9FIRM</name>
<proteinExistence type="inferred from homology"/>
<keyword evidence="5" id="KW-0963">Cytoplasm</keyword>
<dbReference type="PIRSF" id="PIRSF000105">
    <property type="entry name" value="HCDH"/>
    <property type="match status" value="1"/>
</dbReference>
<dbReference type="Pfam" id="PF00725">
    <property type="entry name" value="3HCDH"/>
    <property type="match status" value="1"/>
</dbReference>
<evidence type="ECO:0000256" key="9">
    <source>
        <dbReference type="ARBA" id="ARBA00038962"/>
    </source>
</evidence>
<keyword evidence="8" id="KW-0520">NAD</keyword>
<dbReference type="PANTHER" id="PTHR48075:SF1">
    <property type="entry name" value="LAMBDA-CRYSTALLIN HOMOLOG"/>
    <property type="match status" value="1"/>
</dbReference>
<gene>
    <name evidence="13" type="ORF">H8S34_00050</name>
</gene>
<dbReference type="InterPro" id="IPR006108">
    <property type="entry name" value="3HC_DH_C"/>
</dbReference>
<dbReference type="PANTHER" id="PTHR48075">
    <property type="entry name" value="3-HYDROXYACYL-COA DEHYDROGENASE FAMILY PROTEIN"/>
    <property type="match status" value="1"/>
</dbReference>
<reference evidence="13 14" key="1">
    <citation type="submission" date="2020-08" db="EMBL/GenBank/DDBJ databases">
        <title>Genome public.</title>
        <authorList>
            <person name="Liu C."/>
            <person name="Sun Q."/>
        </authorList>
    </citation>
    <scope>NUCLEOTIDE SEQUENCE [LARGE SCALE GENOMIC DNA]</scope>
    <source>
        <strain evidence="13 14">New-38</strain>
    </source>
</reference>
<evidence type="ECO:0000256" key="6">
    <source>
        <dbReference type="ARBA" id="ARBA00022553"/>
    </source>
</evidence>
<dbReference type="SUPFAM" id="SSF48179">
    <property type="entry name" value="6-phosphogluconate dehydrogenase C-terminal domain-like"/>
    <property type="match status" value="1"/>
</dbReference>
<keyword evidence="6" id="KW-0597">Phosphoprotein</keyword>
<evidence type="ECO:0000256" key="10">
    <source>
        <dbReference type="ARBA" id="ARBA00042709"/>
    </source>
</evidence>
<accession>A0ABR7HNZ8</accession>
<dbReference type="InterPro" id="IPR006176">
    <property type="entry name" value="3-OHacyl-CoA_DH_NAD-bd"/>
</dbReference>
<comment type="pathway">
    <text evidence="2">Lipid metabolism; butanoate metabolism.</text>
</comment>
<feature type="domain" description="3-hydroxyacyl-CoA dehydrogenase C-terminal" evidence="11">
    <location>
        <begin position="191"/>
        <end position="289"/>
    </location>
</feature>
<evidence type="ECO:0000313" key="14">
    <source>
        <dbReference type="Proteomes" id="UP000660021"/>
    </source>
</evidence>
<comment type="subunit">
    <text evidence="4">Homodimer.</text>
</comment>
<keyword evidence="14" id="KW-1185">Reference proteome</keyword>
<sequence length="319" mass="35043">MKQAADIRHVVLAGSGVMGASFAQIFAAHGYSVTLYDIAKEALDKAASLIAINQKAMVDQGALTQEESRDLVQQIRYTTEKAVFTRADFVLEAIVEKMAVKHSFWPEVSELVGEDVVLATNTSGLSISQIAQAVKHPERFAGMHWVNPPHLIPLVEVIAGEKSSTDCLETIRSLALRLEQHPVMVHKDPPGFVLNRLQYALLREACHIVEEGYASLEDVDSVMKYGLGMRYACLGPFETVDFGGIDVFYNVGSYLFGQLCNDTCVPRIIQENFEAGRLGVKSGAGFHDYSGDKAAKAIAKRDAEFLKLSQCLFGKREDV</sequence>
<comment type="caution">
    <text evidence="13">The sequence shown here is derived from an EMBL/GenBank/DDBJ whole genome shotgun (WGS) entry which is preliminary data.</text>
</comment>
<feature type="domain" description="3-hydroxyacyl-CoA dehydrogenase NAD binding" evidence="12">
    <location>
        <begin position="10"/>
        <end position="188"/>
    </location>
</feature>
<dbReference type="EMBL" id="JACOPR010000001">
    <property type="protein sequence ID" value="MBC5729228.1"/>
    <property type="molecule type" value="Genomic_DNA"/>
</dbReference>
<comment type="subcellular location">
    <subcellularLocation>
        <location evidence="1">Cytoplasm</location>
    </subcellularLocation>
</comment>
<dbReference type="InterPro" id="IPR013328">
    <property type="entry name" value="6PGD_dom2"/>
</dbReference>
<dbReference type="InterPro" id="IPR036291">
    <property type="entry name" value="NAD(P)-bd_dom_sf"/>
</dbReference>
<dbReference type="Pfam" id="PF02737">
    <property type="entry name" value="3HCDH_N"/>
    <property type="match status" value="1"/>
</dbReference>
<dbReference type="InterPro" id="IPR008927">
    <property type="entry name" value="6-PGluconate_DH-like_C_sf"/>
</dbReference>